<name>A0ABQ3NNI5_STRVG</name>
<keyword evidence="3" id="KW-1185">Reference proteome</keyword>
<evidence type="ECO:0000256" key="1">
    <source>
        <dbReference type="SAM" id="MobiDB-lite"/>
    </source>
</evidence>
<evidence type="ECO:0000313" key="3">
    <source>
        <dbReference type="Proteomes" id="UP000660554"/>
    </source>
</evidence>
<organism evidence="2 3">
    <name type="scientific">Streptomyces virginiae</name>
    <name type="common">Streptomyces cinnamonensis</name>
    <dbReference type="NCBI Taxonomy" id="1961"/>
    <lineage>
        <taxon>Bacteria</taxon>
        <taxon>Bacillati</taxon>
        <taxon>Actinomycetota</taxon>
        <taxon>Actinomycetes</taxon>
        <taxon>Kitasatosporales</taxon>
        <taxon>Streptomycetaceae</taxon>
        <taxon>Streptomyces</taxon>
    </lineage>
</organism>
<proteinExistence type="predicted"/>
<reference evidence="3" key="1">
    <citation type="submission" date="2020-09" db="EMBL/GenBank/DDBJ databases">
        <title>Whole genome shotgun sequence of Streptomyces cinnamonensis NBRC 15873.</title>
        <authorList>
            <person name="Komaki H."/>
            <person name="Tamura T."/>
        </authorList>
    </citation>
    <scope>NUCLEOTIDE SEQUENCE [LARGE SCALE GENOMIC DNA]</scope>
    <source>
        <strain evidence="3">NBRC 15873</strain>
    </source>
</reference>
<gene>
    <name evidence="2" type="ORF">Scinn_38120</name>
</gene>
<dbReference type="Proteomes" id="UP000660554">
    <property type="component" value="Unassembled WGS sequence"/>
</dbReference>
<comment type="caution">
    <text evidence="2">The sequence shown here is derived from an EMBL/GenBank/DDBJ whole genome shotgun (WGS) entry which is preliminary data.</text>
</comment>
<dbReference type="EMBL" id="BNDV01000008">
    <property type="protein sequence ID" value="GHI14349.1"/>
    <property type="molecule type" value="Genomic_DNA"/>
</dbReference>
<feature type="region of interest" description="Disordered" evidence="1">
    <location>
        <begin position="60"/>
        <end position="102"/>
    </location>
</feature>
<accession>A0ABQ3NNI5</accession>
<protein>
    <submittedName>
        <fullName evidence="2">Uncharacterized protein</fullName>
    </submittedName>
</protein>
<evidence type="ECO:0000313" key="2">
    <source>
        <dbReference type="EMBL" id="GHI14349.1"/>
    </source>
</evidence>
<sequence>MGAPGALRLLVRGQAAVHAHSTGKVRSEVNVAETVARALSVTTVVRVDAADVFRARMRLPGRGAGRGAGGPSPDRLPAVPGARRGRVPATRTGGREQLWGSV</sequence>